<dbReference type="PANTHER" id="PTHR33835">
    <property type="entry name" value="YALI0C07656P"/>
    <property type="match status" value="1"/>
</dbReference>
<dbReference type="EMBL" id="SDIL01000035">
    <property type="protein sequence ID" value="RXK39208.1"/>
    <property type="molecule type" value="Genomic_DNA"/>
</dbReference>
<gene>
    <name evidence="1" type="ORF">M231_03565</name>
</gene>
<comment type="caution">
    <text evidence="1">The sequence shown here is derived from an EMBL/GenBank/DDBJ whole genome shotgun (WGS) entry which is preliminary data.</text>
</comment>
<organism evidence="1 2">
    <name type="scientific">Tremella mesenterica</name>
    <name type="common">Jelly fungus</name>
    <dbReference type="NCBI Taxonomy" id="5217"/>
    <lineage>
        <taxon>Eukaryota</taxon>
        <taxon>Fungi</taxon>
        <taxon>Dikarya</taxon>
        <taxon>Basidiomycota</taxon>
        <taxon>Agaricomycotina</taxon>
        <taxon>Tremellomycetes</taxon>
        <taxon>Tremellales</taxon>
        <taxon>Tremellaceae</taxon>
        <taxon>Tremella</taxon>
    </lineage>
</organism>
<dbReference type="VEuPathDB" id="FungiDB:TREMEDRAFT_42535"/>
<sequence>MSSIAPSVAGEYTSFAPVELSQLTSLSKDARDKTLVIRKVTEDIVTFSVPFSRAGLFAIGGRSTAIRLPSSDIFIYVSHPHTSATQEALKKLRGEVKYLVTPDGEHGMYIADYVKAYPAAKPIGVLRHKTQKPNIPWAGLFGDGGENQKYGFEPDITLHQCSSHANHELMAIHHPSGTLLEADMLFNLPPKEQYSRAGGTPFGSRLFGGAMSPGGKVHSTMVSGVMKDKA</sequence>
<protein>
    <recommendedName>
        <fullName evidence="3">Metallo-beta-lactamase domain-containing protein</fullName>
    </recommendedName>
</protein>
<accession>A0A4Q1BMY5</accession>
<dbReference type="AlphaFoldDB" id="A0A4Q1BMY5"/>
<reference evidence="1 2" key="1">
    <citation type="submission" date="2016-06" db="EMBL/GenBank/DDBJ databases">
        <title>Evolution of pathogenesis and genome organization in the Tremellales.</title>
        <authorList>
            <person name="Cuomo C."/>
            <person name="Litvintseva A."/>
            <person name="Heitman J."/>
            <person name="Chen Y."/>
            <person name="Sun S."/>
            <person name="Springer D."/>
            <person name="Dromer F."/>
            <person name="Young S."/>
            <person name="Zeng Q."/>
            <person name="Chapman S."/>
            <person name="Gujja S."/>
            <person name="Saif S."/>
            <person name="Birren B."/>
        </authorList>
    </citation>
    <scope>NUCLEOTIDE SEQUENCE [LARGE SCALE GENOMIC DNA]</scope>
    <source>
        <strain evidence="1 2">ATCC 28783</strain>
    </source>
</reference>
<name>A0A4Q1BMY5_TREME</name>
<dbReference type="PANTHER" id="PTHR33835:SF1">
    <property type="entry name" value="METALLO-BETA-LACTAMASE DOMAIN-CONTAINING PROTEIN"/>
    <property type="match status" value="1"/>
</dbReference>
<dbReference type="InParanoid" id="A0A4Q1BMY5"/>
<keyword evidence="2" id="KW-1185">Reference proteome</keyword>
<dbReference type="OrthoDB" id="421671at2759"/>
<proteinExistence type="predicted"/>
<dbReference type="Proteomes" id="UP000289152">
    <property type="component" value="Unassembled WGS sequence"/>
</dbReference>
<dbReference type="InterPro" id="IPR025638">
    <property type="entry name" value="DUF4336"/>
</dbReference>
<evidence type="ECO:0000313" key="2">
    <source>
        <dbReference type="Proteomes" id="UP000289152"/>
    </source>
</evidence>
<evidence type="ECO:0008006" key="3">
    <source>
        <dbReference type="Google" id="ProtNLM"/>
    </source>
</evidence>
<evidence type="ECO:0000313" key="1">
    <source>
        <dbReference type="EMBL" id="RXK39208.1"/>
    </source>
</evidence>